<feature type="compositionally biased region" description="Basic and acidic residues" evidence="2">
    <location>
        <begin position="159"/>
        <end position="180"/>
    </location>
</feature>
<keyword evidence="1" id="KW-0175">Coiled coil</keyword>
<feature type="coiled-coil region" evidence="1">
    <location>
        <begin position="209"/>
        <end position="236"/>
    </location>
</feature>
<sequence>MSYAKVLAKDAPPEERQPHPDTSLLTKPADVAHGPTSPRSPVPDLTAEKANVVDREDFEKLRKGVEHADEPQPDAFAEAAQHQAEREQARLKSQAQAELKRTTDKVDAAAGEAAQKGQELASDAKATGKQAAADAKAAGKQVASDAKATGKQVANDASKALDEGKKQAAETYREGKKEAEQLYSQGKKNAQEIYSEGKKEAKDIAGKIEREGKAEAKKLQRKASELEREGRDLAKRYPVAASGLIGLTNAILIAVPAYYAYTNWHYPRWDKRIVSAVAVGLGAIFSAEGALGWFEYKQEHPSA</sequence>
<dbReference type="AlphaFoldDB" id="A0A2S5B939"/>
<dbReference type="STRING" id="741276.A0A2S5B939"/>
<accession>A0A2S5B939</accession>
<dbReference type="Proteomes" id="UP000237144">
    <property type="component" value="Unassembled WGS sequence"/>
</dbReference>
<keyword evidence="3" id="KW-1133">Transmembrane helix</keyword>
<reference evidence="4 5" key="1">
    <citation type="journal article" date="2018" name="Front. Microbiol.">
        <title>Prospects for Fungal Bioremediation of Acidic Radioactive Waste Sites: Characterization and Genome Sequence of Rhodotorula taiwanensis MD1149.</title>
        <authorList>
            <person name="Tkavc R."/>
            <person name="Matrosova V.Y."/>
            <person name="Grichenko O.E."/>
            <person name="Gostincar C."/>
            <person name="Volpe R.P."/>
            <person name="Klimenkova P."/>
            <person name="Gaidamakova E.K."/>
            <person name="Zhou C.E."/>
            <person name="Stewart B.J."/>
            <person name="Lyman M.G."/>
            <person name="Malfatti S.A."/>
            <person name="Rubinfeld B."/>
            <person name="Courtot M."/>
            <person name="Singh J."/>
            <person name="Dalgard C.L."/>
            <person name="Hamilton T."/>
            <person name="Frey K.G."/>
            <person name="Gunde-Cimerman N."/>
            <person name="Dugan L."/>
            <person name="Daly M.J."/>
        </authorList>
    </citation>
    <scope>NUCLEOTIDE SEQUENCE [LARGE SCALE GENOMIC DNA]</scope>
    <source>
        <strain evidence="4 5">MD1149</strain>
    </source>
</reference>
<evidence type="ECO:0000256" key="1">
    <source>
        <dbReference type="SAM" id="Coils"/>
    </source>
</evidence>
<feature type="transmembrane region" description="Helical" evidence="3">
    <location>
        <begin position="273"/>
        <end position="294"/>
    </location>
</feature>
<dbReference type="EMBL" id="PJQD01000038">
    <property type="protein sequence ID" value="POY73290.1"/>
    <property type="molecule type" value="Genomic_DNA"/>
</dbReference>
<feature type="transmembrane region" description="Helical" evidence="3">
    <location>
        <begin position="237"/>
        <end position="261"/>
    </location>
</feature>
<evidence type="ECO:0000256" key="2">
    <source>
        <dbReference type="SAM" id="MobiDB-lite"/>
    </source>
</evidence>
<feature type="region of interest" description="Disordered" evidence="2">
    <location>
        <begin position="1"/>
        <end position="184"/>
    </location>
</feature>
<comment type="caution">
    <text evidence="4">The sequence shown here is derived from an EMBL/GenBank/DDBJ whole genome shotgun (WGS) entry which is preliminary data.</text>
</comment>
<feature type="compositionally biased region" description="Low complexity" evidence="2">
    <location>
        <begin position="108"/>
        <end position="144"/>
    </location>
</feature>
<feature type="compositionally biased region" description="Basic and acidic residues" evidence="2">
    <location>
        <begin position="7"/>
        <end position="19"/>
    </location>
</feature>
<keyword evidence="5" id="KW-1185">Reference proteome</keyword>
<proteinExistence type="predicted"/>
<evidence type="ECO:0000256" key="3">
    <source>
        <dbReference type="SAM" id="Phobius"/>
    </source>
</evidence>
<feature type="compositionally biased region" description="Basic and acidic residues" evidence="2">
    <location>
        <begin position="98"/>
        <end position="107"/>
    </location>
</feature>
<protein>
    <submittedName>
        <fullName evidence="4">Uncharacterized protein</fullName>
    </submittedName>
</protein>
<evidence type="ECO:0000313" key="5">
    <source>
        <dbReference type="Proteomes" id="UP000237144"/>
    </source>
</evidence>
<keyword evidence="3" id="KW-0472">Membrane</keyword>
<evidence type="ECO:0000313" key="4">
    <source>
        <dbReference type="EMBL" id="POY73290.1"/>
    </source>
</evidence>
<gene>
    <name evidence="4" type="ORF">BMF94_3624</name>
</gene>
<keyword evidence="3" id="KW-0812">Transmembrane</keyword>
<organism evidence="4 5">
    <name type="scientific">Rhodotorula taiwanensis</name>
    <dbReference type="NCBI Taxonomy" id="741276"/>
    <lineage>
        <taxon>Eukaryota</taxon>
        <taxon>Fungi</taxon>
        <taxon>Dikarya</taxon>
        <taxon>Basidiomycota</taxon>
        <taxon>Pucciniomycotina</taxon>
        <taxon>Microbotryomycetes</taxon>
        <taxon>Sporidiobolales</taxon>
        <taxon>Sporidiobolaceae</taxon>
        <taxon>Rhodotorula</taxon>
    </lineage>
</organism>
<feature type="compositionally biased region" description="Basic and acidic residues" evidence="2">
    <location>
        <begin position="51"/>
        <end position="70"/>
    </location>
</feature>
<dbReference type="OrthoDB" id="2553651at2759"/>
<name>A0A2S5B939_9BASI</name>